<name>A0A484D577_PERFV</name>
<accession>A0A484D577</accession>
<keyword evidence="2" id="KW-0732">Signal</keyword>
<dbReference type="Proteomes" id="UP000295070">
    <property type="component" value="Chromosome 8"/>
</dbReference>
<organism evidence="3 4">
    <name type="scientific">Perca flavescens</name>
    <name type="common">American yellow perch</name>
    <name type="synonym">Morone flavescens</name>
    <dbReference type="NCBI Taxonomy" id="8167"/>
    <lineage>
        <taxon>Eukaryota</taxon>
        <taxon>Metazoa</taxon>
        <taxon>Chordata</taxon>
        <taxon>Craniata</taxon>
        <taxon>Vertebrata</taxon>
        <taxon>Euteleostomi</taxon>
        <taxon>Actinopterygii</taxon>
        <taxon>Neopterygii</taxon>
        <taxon>Teleostei</taxon>
        <taxon>Neoteleostei</taxon>
        <taxon>Acanthomorphata</taxon>
        <taxon>Eupercaria</taxon>
        <taxon>Perciformes</taxon>
        <taxon>Percoidei</taxon>
        <taxon>Percidae</taxon>
        <taxon>Percinae</taxon>
        <taxon>Perca</taxon>
    </lineage>
</organism>
<sequence>MLQIAADPQTRRQQLRLILFLLLTLQHRLAGPQGDIPGGETCNMPAEQLQPGPVSVFPLLAGFRWSSGRRLPMDPKRRELLVRDFIAYPGDASRLWSPSSCGSDRDGCGAVRRHQPADNHSLDFLVPPRAARGSPSCSSSGWPGL</sequence>
<evidence type="ECO:0000256" key="2">
    <source>
        <dbReference type="SAM" id="SignalP"/>
    </source>
</evidence>
<dbReference type="EMBL" id="SCKG01000008">
    <property type="protein sequence ID" value="TDH09757.1"/>
    <property type="molecule type" value="Genomic_DNA"/>
</dbReference>
<feature type="signal peptide" evidence="2">
    <location>
        <begin position="1"/>
        <end position="30"/>
    </location>
</feature>
<proteinExistence type="predicted"/>
<dbReference type="AlphaFoldDB" id="A0A484D577"/>
<evidence type="ECO:0000313" key="4">
    <source>
        <dbReference type="Proteomes" id="UP000295070"/>
    </source>
</evidence>
<keyword evidence="4" id="KW-1185">Reference proteome</keyword>
<evidence type="ECO:0000256" key="1">
    <source>
        <dbReference type="SAM" id="MobiDB-lite"/>
    </source>
</evidence>
<protein>
    <recommendedName>
        <fullName evidence="5">Secreted protein</fullName>
    </recommendedName>
</protein>
<evidence type="ECO:0000313" key="3">
    <source>
        <dbReference type="EMBL" id="TDH09757.1"/>
    </source>
</evidence>
<evidence type="ECO:0008006" key="5">
    <source>
        <dbReference type="Google" id="ProtNLM"/>
    </source>
</evidence>
<comment type="caution">
    <text evidence="3">The sequence shown here is derived from an EMBL/GenBank/DDBJ whole genome shotgun (WGS) entry which is preliminary data.</text>
</comment>
<feature type="chain" id="PRO_5019764094" description="Secreted protein" evidence="2">
    <location>
        <begin position="31"/>
        <end position="145"/>
    </location>
</feature>
<gene>
    <name evidence="3" type="ORF">EPR50_G00091890</name>
</gene>
<feature type="region of interest" description="Disordered" evidence="1">
    <location>
        <begin position="119"/>
        <end position="145"/>
    </location>
</feature>
<feature type="compositionally biased region" description="Low complexity" evidence="1">
    <location>
        <begin position="128"/>
        <end position="145"/>
    </location>
</feature>
<reference evidence="3 4" key="1">
    <citation type="submission" date="2019-01" db="EMBL/GenBank/DDBJ databases">
        <title>A chromosome-scale genome assembly of the yellow perch, Perca flavescens.</title>
        <authorList>
            <person name="Feron R."/>
            <person name="Morvezen R."/>
            <person name="Bestin A."/>
            <person name="Haffray P."/>
            <person name="Klopp C."/>
            <person name="Zahm M."/>
            <person name="Cabau C."/>
            <person name="Roques C."/>
            <person name="Donnadieu C."/>
            <person name="Bouchez O."/>
            <person name="Christie M."/>
            <person name="Larson W."/>
            <person name="Guiguen Y."/>
        </authorList>
    </citation>
    <scope>NUCLEOTIDE SEQUENCE [LARGE SCALE GENOMIC DNA]</scope>
    <source>
        <strain evidence="3">YP-PL-M2</strain>
        <tissue evidence="3">Blood</tissue>
    </source>
</reference>